<dbReference type="PANTHER" id="PTHR10622:SF10">
    <property type="entry name" value="HET DOMAIN-CONTAINING PROTEIN"/>
    <property type="match status" value="1"/>
</dbReference>
<dbReference type="Pfam" id="PF26640">
    <property type="entry name" value="DUF8212"/>
    <property type="match status" value="1"/>
</dbReference>
<evidence type="ECO:0000259" key="1">
    <source>
        <dbReference type="Pfam" id="PF06985"/>
    </source>
</evidence>
<accession>A0A0D2AHZ1</accession>
<gene>
    <name evidence="3" type="ORF">PV06_08361</name>
</gene>
<reference evidence="3 4" key="1">
    <citation type="submission" date="2015-01" db="EMBL/GenBank/DDBJ databases">
        <title>The Genome Sequence of Exophiala oligosperma CBS72588.</title>
        <authorList>
            <consortium name="The Broad Institute Genomics Platform"/>
            <person name="Cuomo C."/>
            <person name="de Hoog S."/>
            <person name="Gorbushina A."/>
            <person name="Stielow B."/>
            <person name="Teixiera M."/>
            <person name="Abouelleil A."/>
            <person name="Chapman S.B."/>
            <person name="Priest M."/>
            <person name="Young S.K."/>
            <person name="Wortman J."/>
            <person name="Nusbaum C."/>
            <person name="Birren B."/>
        </authorList>
    </citation>
    <scope>NUCLEOTIDE SEQUENCE [LARGE SCALE GENOMIC DNA]</scope>
    <source>
        <strain evidence="3 4">CBS 72588</strain>
    </source>
</reference>
<dbReference type="HOGENOM" id="CLU_000288_138_0_1"/>
<keyword evidence="4" id="KW-1185">Reference proteome</keyword>
<dbReference type="AlphaFoldDB" id="A0A0D2AHZ1"/>
<dbReference type="Proteomes" id="UP000053342">
    <property type="component" value="Unassembled WGS sequence"/>
</dbReference>
<dbReference type="OrthoDB" id="674604at2759"/>
<dbReference type="RefSeq" id="XP_016259992.1">
    <property type="nucleotide sequence ID" value="XM_016409684.1"/>
</dbReference>
<sequence>MAGYKKILGCAEVIKPTNFRYCWVDTCCIDKSSSSELSEAINSMYDWYDQSKLCIIHLSDVDSHDSRLTVEHQMKKSRWFTRGWTLQELIASNPRHTIFYDKNWAEIGTKAAMSELIARITGVHRSCLLHHACLSEFSVACRMSWAAKRMTTRPEDVAYCLLGIFQINMPLIYGEGRKACRRLQEEIIKESDDQTIFAWQLSEGDQFRSSLAPDDGEVGVLAQHPAEFEDSAHFQPALPRSGPYNITNKGLSIQLPIFSRADRQLIAVLSCHGDWAKRKGDKDPKRRQIAIPIVETVKDSNVYARIGGLGLHMIDEAQAQSGRPCAIHLTKAVPETRRWPDFDLVLDSDSDS</sequence>
<dbReference type="InterPro" id="IPR010730">
    <property type="entry name" value="HET"/>
</dbReference>
<feature type="domain" description="DUF8212" evidence="2">
    <location>
        <begin position="179"/>
        <end position="204"/>
    </location>
</feature>
<dbReference type="VEuPathDB" id="FungiDB:PV06_08361"/>
<proteinExistence type="predicted"/>
<name>A0A0D2AHZ1_9EURO</name>
<evidence type="ECO:0000313" key="4">
    <source>
        <dbReference type="Proteomes" id="UP000053342"/>
    </source>
</evidence>
<dbReference type="EMBL" id="KN847339">
    <property type="protein sequence ID" value="KIW39776.1"/>
    <property type="molecule type" value="Genomic_DNA"/>
</dbReference>
<dbReference type="Pfam" id="PF06985">
    <property type="entry name" value="HET"/>
    <property type="match status" value="1"/>
</dbReference>
<dbReference type="InterPro" id="IPR058525">
    <property type="entry name" value="DUF8212"/>
</dbReference>
<protein>
    <submittedName>
        <fullName evidence="3">Uncharacterized protein</fullName>
    </submittedName>
</protein>
<organism evidence="3 4">
    <name type="scientific">Exophiala oligosperma</name>
    <dbReference type="NCBI Taxonomy" id="215243"/>
    <lineage>
        <taxon>Eukaryota</taxon>
        <taxon>Fungi</taxon>
        <taxon>Dikarya</taxon>
        <taxon>Ascomycota</taxon>
        <taxon>Pezizomycotina</taxon>
        <taxon>Eurotiomycetes</taxon>
        <taxon>Chaetothyriomycetidae</taxon>
        <taxon>Chaetothyriales</taxon>
        <taxon>Herpotrichiellaceae</taxon>
        <taxon>Exophiala</taxon>
    </lineage>
</organism>
<dbReference type="PANTHER" id="PTHR10622">
    <property type="entry name" value="HET DOMAIN-CONTAINING PROTEIN"/>
    <property type="match status" value="1"/>
</dbReference>
<dbReference type="STRING" id="215243.A0A0D2AHZ1"/>
<feature type="domain" description="Heterokaryon incompatibility" evidence="1">
    <location>
        <begin position="13"/>
        <end position="70"/>
    </location>
</feature>
<evidence type="ECO:0000259" key="2">
    <source>
        <dbReference type="Pfam" id="PF26640"/>
    </source>
</evidence>
<dbReference type="GeneID" id="27360435"/>
<evidence type="ECO:0000313" key="3">
    <source>
        <dbReference type="EMBL" id="KIW39776.1"/>
    </source>
</evidence>